<protein>
    <submittedName>
        <fullName evidence="1">Uncharacterized protein</fullName>
    </submittedName>
</protein>
<organism evidence="1 2">
    <name type="scientific">Lachnospira multipara</name>
    <dbReference type="NCBI Taxonomy" id="28051"/>
    <lineage>
        <taxon>Bacteria</taxon>
        <taxon>Bacillati</taxon>
        <taxon>Bacillota</taxon>
        <taxon>Clostridia</taxon>
        <taxon>Lachnospirales</taxon>
        <taxon>Lachnospiraceae</taxon>
        <taxon>Lachnospira</taxon>
    </lineage>
</organism>
<name>A0A1H5S3Q6_9FIRM</name>
<gene>
    <name evidence="1" type="ORF">SAMN05216537_10217</name>
</gene>
<dbReference type="EMBL" id="FNUL01000002">
    <property type="protein sequence ID" value="SEF44457.1"/>
    <property type="molecule type" value="Genomic_DNA"/>
</dbReference>
<sequence length="71" mass="8228">MPMENKPDSGLKDNRYANAEVEVFYGEESEKAYNDYLNRRVAMAMRHVAEYVDAGGDVKALERRLQEKNDE</sequence>
<proteinExistence type="predicted"/>
<dbReference type="Proteomes" id="UP000236726">
    <property type="component" value="Unassembled WGS sequence"/>
</dbReference>
<reference evidence="1 2" key="1">
    <citation type="submission" date="2016-10" db="EMBL/GenBank/DDBJ databases">
        <authorList>
            <person name="de Groot N.N."/>
        </authorList>
    </citation>
    <scope>NUCLEOTIDE SEQUENCE [LARGE SCALE GENOMIC DNA]</scope>
    <source>
        <strain evidence="1 2">D15d</strain>
    </source>
</reference>
<keyword evidence="2" id="KW-1185">Reference proteome</keyword>
<dbReference type="RefSeq" id="WP_103952123.1">
    <property type="nucleotide sequence ID" value="NZ_FNUL01000002.1"/>
</dbReference>
<evidence type="ECO:0000313" key="2">
    <source>
        <dbReference type="Proteomes" id="UP000236726"/>
    </source>
</evidence>
<accession>A0A1H5S3Q6</accession>
<evidence type="ECO:0000313" key="1">
    <source>
        <dbReference type="EMBL" id="SEF44457.1"/>
    </source>
</evidence>
<dbReference type="AlphaFoldDB" id="A0A1H5S3Q6"/>